<proteinExistence type="predicted"/>
<name>A0A1H7NEJ1_9GAMM</name>
<evidence type="ECO:0000313" key="3">
    <source>
        <dbReference type="Proteomes" id="UP000199297"/>
    </source>
</evidence>
<dbReference type="Gene3D" id="1.10.443.10">
    <property type="entry name" value="Intergrase catalytic core"/>
    <property type="match status" value="1"/>
</dbReference>
<reference evidence="3" key="1">
    <citation type="submission" date="2016-10" db="EMBL/GenBank/DDBJ databases">
        <authorList>
            <person name="Varghese N."/>
            <person name="Submissions S."/>
        </authorList>
    </citation>
    <scope>NUCLEOTIDE SEQUENCE [LARGE SCALE GENOMIC DNA]</scope>
    <source>
        <strain evidence="3">CGMCC 1.9127</strain>
    </source>
</reference>
<dbReference type="GO" id="GO:0015074">
    <property type="term" value="P:DNA integration"/>
    <property type="evidence" value="ECO:0007669"/>
    <property type="project" value="InterPro"/>
</dbReference>
<dbReference type="InterPro" id="IPR013762">
    <property type="entry name" value="Integrase-like_cat_sf"/>
</dbReference>
<accession>A0A1H7NEJ1</accession>
<keyword evidence="3" id="KW-1185">Reference proteome</keyword>
<dbReference type="InterPro" id="IPR011010">
    <property type="entry name" value="DNA_brk_join_enz"/>
</dbReference>
<dbReference type="AlphaFoldDB" id="A0A1H7NEJ1"/>
<evidence type="ECO:0000313" key="2">
    <source>
        <dbReference type="EMBL" id="SEL21996.1"/>
    </source>
</evidence>
<keyword evidence="1" id="KW-0233">DNA recombination</keyword>
<dbReference type="RefSeq" id="WP_233143917.1">
    <property type="nucleotide sequence ID" value="NZ_FOBI01000007.1"/>
</dbReference>
<evidence type="ECO:0000256" key="1">
    <source>
        <dbReference type="ARBA" id="ARBA00023172"/>
    </source>
</evidence>
<dbReference type="STRING" id="641665.GCA_002104455_03336"/>
<sequence length="611" mass="69671">MKGKRKELAPIRDNVAPRATVNPIHIIDMNIAVPGRGKMYFKRFKYKGCPVLDNQTADFKKGALLVDMKRNDLIRNLYQLMSKDTNQTTYSHFCGVINYIRWLDGFGLKAIKGDWFHMDLINEYMKWFSEECALNRKQKTSWSADKKALSWVLKQLNRSLDAKSLPSVKGATVGNNSYQAHDLETELKPLAKSLFKAYKSLLKHFKESTLPERHPLYDEELLNKVAIERGLKGNKLVGQKAAFKKALQKSDARNHIVRIAMMITYMFTGINTNPLAKLKISDIYFKEVQGGKYIFDSSKGRARNQEQDNSLGFNKHAKEFIESWLSVAKTMAEGDISAPVFPYFKQDGSVTTYDAVINSPQTSINKLLEKLGLPTINPSRFRKSKLDTLFRVTQSVYLVAMSGNNSINVVARNYVHGTKTEHQNNLGAAMDAKYAIANGKEIKAATEAAKYKFADILDNYEYEHLRAGKDRNNESRTPLGVRCNDNKKGSASIIRKLLKKEGVDTTVEESFCTDFLSCFECEHHALVADVMDIWLMLSFKETLQQLQQLPAVNSMPEKRYTWLFNIIESILKRFKEKSSSNFLLAEEKIKEAAHPLYNNVYSLNDLFEVFS</sequence>
<dbReference type="GO" id="GO:0003677">
    <property type="term" value="F:DNA binding"/>
    <property type="evidence" value="ECO:0007669"/>
    <property type="project" value="InterPro"/>
</dbReference>
<gene>
    <name evidence="2" type="ORF">SAMN05216262_107127</name>
</gene>
<dbReference type="SUPFAM" id="SSF56349">
    <property type="entry name" value="DNA breaking-rejoining enzymes"/>
    <property type="match status" value="1"/>
</dbReference>
<dbReference type="Proteomes" id="UP000199297">
    <property type="component" value="Unassembled WGS sequence"/>
</dbReference>
<organism evidence="2 3">
    <name type="scientific">Colwellia chukchiensis</name>
    <dbReference type="NCBI Taxonomy" id="641665"/>
    <lineage>
        <taxon>Bacteria</taxon>
        <taxon>Pseudomonadati</taxon>
        <taxon>Pseudomonadota</taxon>
        <taxon>Gammaproteobacteria</taxon>
        <taxon>Alteromonadales</taxon>
        <taxon>Colwelliaceae</taxon>
        <taxon>Colwellia</taxon>
    </lineage>
</organism>
<dbReference type="EMBL" id="FOBI01000007">
    <property type="protein sequence ID" value="SEL21996.1"/>
    <property type="molecule type" value="Genomic_DNA"/>
</dbReference>
<protein>
    <submittedName>
        <fullName evidence="2">Uncharacterized protein</fullName>
    </submittedName>
</protein>
<dbReference type="GO" id="GO:0006310">
    <property type="term" value="P:DNA recombination"/>
    <property type="evidence" value="ECO:0007669"/>
    <property type="project" value="UniProtKB-KW"/>
</dbReference>